<gene>
    <name evidence="3" type="ORF">RFH51_05510</name>
</gene>
<dbReference type="InterPro" id="IPR051122">
    <property type="entry name" value="SDR_DHRS6-like"/>
</dbReference>
<dbReference type="RefSeq" id="WP_308955427.1">
    <property type="nucleotide sequence ID" value="NZ_JAVICY010000004.1"/>
</dbReference>
<dbReference type="SUPFAM" id="SSF51735">
    <property type="entry name" value="NAD(P)-binding Rossmann-fold domains"/>
    <property type="match status" value="1"/>
</dbReference>
<keyword evidence="2" id="KW-0560">Oxidoreductase</keyword>
<proteinExistence type="inferred from homology"/>
<dbReference type="Proteomes" id="UP001243195">
    <property type="component" value="Unassembled WGS sequence"/>
</dbReference>
<evidence type="ECO:0000256" key="2">
    <source>
        <dbReference type="ARBA" id="ARBA00023002"/>
    </source>
</evidence>
<evidence type="ECO:0000256" key="1">
    <source>
        <dbReference type="ARBA" id="ARBA00006484"/>
    </source>
</evidence>
<accession>A0AAW8JI30</accession>
<dbReference type="GO" id="GO:0016491">
    <property type="term" value="F:oxidoreductase activity"/>
    <property type="evidence" value="ECO:0007669"/>
    <property type="project" value="UniProtKB-KW"/>
</dbReference>
<dbReference type="PROSITE" id="PS00061">
    <property type="entry name" value="ADH_SHORT"/>
    <property type="match status" value="1"/>
</dbReference>
<comment type="caution">
    <text evidence="3">The sequence shown here is derived from an EMBL/GenBank/DDBJ whole genome shotgun (WGS) entry which is preliminary data.</text>
</comment>
<dbReference type="PANTHER" id="PTHR43477:SF1">
    <property type="entry name" value="DIHYDROANTICAPSIN 7-DEHYDROGENASE"/>
    <property type="match status" value="1"/>
</dbReference>
<reference evidence="3" key="1">
    <citation type="submission" date="2023-08" db="EMBL/GenBank/DDBJ databases">
        <title>Emergence of clinically-relevant ST2 carbapenem-resistant Acinetobacter baumannii strains in hospital sewages in Zhejiang, East of China.</title>
        <authorList>
            <person name="Kaichao C."/>
            <person name="Zhang R."/>
        </authorList>
    </citation>
    <scope>NUCLEOTIDE SEQUENCE</scope>
    <source>
        <strain evidence="3">M-SY-60</strain>
    </source>
</reference>
<dbReference type="PRINTS" id="PR00081">
    <property type="entry name" value="GDHRDH"/>
</dbReference>
<dbReference type="PANTHER" id="PTHR43477">
    <property type="entry name" value="DIHYDROANTICAPSIN 7-DEHYDROGENASE"/>
    <property type="match status" value="1"/>
</dbReference>
<protein>
    <submittedName>
        <fullName evidence="3">SDR family oxidoreductase</fullName>
    </submittedName>
</protein>
<evidence type="ECO:0000313" key="3">
    <source>
        <dbReference type="EMBL" id="MDQ9070918.1"/>
    </source>
</evidence>
<name>A0AAW8JI30_9GAMM</name>
<comment type="similarity">
    <text evidence="1">Belongs to the short-chain dehydrogenases/reductases (SDR) family.</text>
</comment>
<dbReference type="InterPro" id="IPR036291">
    <property type="entry name" value="NAD(P)-bd_dom_sf"/>
</dbReference>
<dbReference type="Gene3D" id="3.40.50.720">
    <property type="entry name" value="NAD(P)-binding Rossmann-like Domain"/>
    <property type="match status" value="1"/>
</dbReference>
<dbReference type="FunFam" id="3.40.50.720:FF:000084">
    <property type="entry name" value="Short-chain dehydrogenase reductase"/>
    <property type="match status" value="1"/>
</dbReference>
<dbReference type="EMBL" id="JAVIDA010000005">
    <property type="protein sequence ID" value="MDQ9070918.1"/>
    <property type="molecule type" value="Genomic_DNA"/>
</dbReference>
<dbReference type="CDD" id="cd05233">
    <property type="entry name" value="SDR_c"/>
    <property type="match status" value="1"/>
</dbReference>
<dbReference type="Pfam" id="PF13561">
    <property type="entry name" value="adh_short_C2"/>
    <property type="match status" value="1"/>
</dbReference>
<dbReference type="AlphaFoldDB" id="A0AAW8JI30"/>
<dbReference type="InterPro" id="IPR002347">
    <property type="entry name" value="SDR_fam"/>
</dbReference>
<dbReference type="InterPro" id="IPR020904">
    <property type="entry name" value="Sc_DH/Rdtase_CS"/>
</dbReference>
<organism evidence="3 4">
    <name type="scientific">Acinetobacter gerneri</name>
    <dbReference type="NCBI Taxonomy" id="202952"/>
    <lineage>
        <taxon>Bacteria</taxon>
        <taxon>Pseudomonadati</taxon>
        <taxon>Pseudomonadota</taxon>
        <taxon>Gammaproteobacteria</taxon>
        <taxon>Moraxellales</taxon>
        <taxon>Moraxellaceae</taxon>
        <taxon>Acinetobacter</taxon>
    </lineage>
</organism>
<sequence length="249" mass="27357">MMRLYGKKILITGATSGIGFASLKRCIEEGAFVVFTARNAERVNQTQQLFPKQCLGFVHDSSDFSKLESLADFLIQHHIELDAVFLNAGNVLHASFGQWTENMFDQVFDTNIKAPFLLLQTLKNRLNPHCSVVLCGSTSIHIALEQSSVYAASKIALRSLVKTLSRELLNEKIRFNLLSPGPTATAALDKVSTSEQERQALKTQIQNLVPIGRLAEATEIADAFIYLASDESKFVIGTELLVDGGVANL</sequence>
<evidence type="ECO:0000313" key="4">
    <source>
        <dbReference type="Proteomes" id="UP001243195"/>
    </source>
</evidence>